<gene>
    <name evidence="2" type="ORF">E8M01_20950</name>
</gene>
<reference evidence="2 3" key="1">
    <citation type="submission" date="2019-04" db="EMBL/GenBank/DDBJ databases">
        <title>Phreatobacter aquaticus sp. nov.</title>
        <authorList>
            <person name="Choi A."/>
        </authorList>
    </citation>
    <scope>NUCLEOTIDE SEQUENCE [LARGE SCALE GENOMIC DNA]</scope>
    <source>
        <strain evidence="2 3">KCTC 52518</strain>
    </source>
</reference>
<sequence length="252" mass="26420">MTADAQRPEAGDVVPSRPRLLPLITVTAIGGMVLGATVVLTSVGIAADLLRLGTAKDRLGVALLAALWGAPAGAFTLLWLVLRAMAPDLSAVARVLAGAGGICVSVIAAVIVSYIQTTSPPPQTIYLSYEIRLPVPAGAAEDGQRELLDILVVSGIVGRSGTAGPTWSRDAAGRTVVTGKFWLSRRDQADIIVVYRQRQAALQFTLALPPDPPATSGFEAWRPADRQLGRGHAPAPDLQAAELRLRIDRVDG</sequence>
<evidence type="ECO:0000313" key="2">
    <source>
        <dbReference type="EMBL" id="QCI66478.1"/>
    </source>
</evidence>
<feature type="transmembrane region" description="Helical" evidence="1">
    <location>
        <begin position="94"/>
        <end position="115"/>
    </location>
</feature>
<feature type="transmembrane region" description="Helical" evidence="1">
    <location>
        <begin position="59"/>
        <end position="82"/>
    </location>
</feature>
<proteinExistence type="predicted"/>
<organism evidence="2 3">
    <name type="scientific">Phreatobacter stygius</name>
    <dbReference type="NCBI Taxonomy" id="1940610"/>
    <lineage>
        <taxon>Bacteria</taxon>
        <taxon>Pseudomonadati</taxon>
        <taxon>Pseudomonadota</taxon>
        <taxon>Alphaproteobacteria</taxon>
        <taxon>Hyphomicrobiales</taxon>
        <taxon>Phreatobacteraceae</taxon>
        <taxon>Phreatobacter</taxon>
    </lineage>
</organism>
<keyword evidence="1" id="KW-1133">Transmembrane helix</keyword>
<keyword evidence="3" id="KW-1185">Reference proteome</keyword>
<evidence type="ECO:0000256" key="1">
    <source>
        <dbReference type="SAM" id="Phobius"/>
    </source>
</evidence>
<accession>A0A4D7B848</accession>
<dbReference type="Proteomes" id="UP000298781">
    <property type="component" value="Chromosome"/>
</dbReference>
<evidence type="ECO:0000313" key="3">
    <source>
        <dbReference type="Proteomes" id="UP000298781"/>
    </source>
</evidence>
<protein>
    <submittedName>
        <fullName evidence="2">Uncharacterized protein</fullName>
    </submittedName>
</protein>
<dbReference type="AlphaFoldDB" id="A0A4D7B848"/>
<keyword evidence="1" id="KW-0812">Transmembrane</keyword>
<dbReference type="KEGG" id="pstg:E8M01_20950"/>
<feature type="transmembrane region" description="Helical" evidence="1">
    <location>
        <begin position="20"/>
        <end position="47"/>
    </location>
</feature>
<name>A0A4D7B848_9HYPH</name>
<dbReference type="RefSeq" id="WP_136961921.1">
    <property type="nucleotide sequence ID" value="NZ_CP039690.1"/>
</dbReference>
<dbReference type="EMBL" id="CP039690">
    <property type="protein sequence ID" value="QCI66478.1"/>
    <property type="molecule type" value="Genomic_DNA"/>
</dbReference>
<keyword evidence="1" id="KW-0472">Membrane</keyword>